<keyword evidence="2" id="KW-1185">Reference proteome</keyword>
<name>A0A160FP64_9BURK</name>
<dbReference type="InterPro" id="IPR011042">
    <property type="entry name" value="6-blade_b-propeller_TolB-like"/>
</dbReference>
<sequence>MRTEFERSARTAVGGIGIAGRLFFLDLSGGRIASVNPDGTDLKVIVEGLRTLPDGLAVDLGAGHIYWTNMGHPDANDGSIQRVDLDGRNFTTIIPEGATFTPKQLKLDQNNGKLYWSDREGMRIMRANLDGSQIETLVQTGARDADRRDERNWCVGIAVDADRGQIYWTQKGPPKAGHGRIFRASIEIPSGQSAAHRSDIELLFDNLPEPIDLDLDLANRMIYWSDRGEPPRGDSINRAPMDALPGNRRDPEILLTGLAEGIGLCLDLAGGRMFFTDLGGTVYGAKLDGSEKRTLLIMQGNLTGTAYAAPLGRN</sequence>
<dbReference type="InterPro" id="IPR050778">
    <property type="entry name" value="Cueball_EGF_LRP_Nidogen"/>
</dbReference>
<protein>
    <submittedName>
        <fullName evidence="1">3-hydroxyacyl-CoA dehydrogenase</fullName>
    </submittedName>
</protein>
<dbReference type="STRING" id="1804984.AYM40_07000"/>
<evidence type="ECO:0000313" key="1">
    <source>
        <dbReference type="EMBL" id="ANB74589.1"/>
    </source>
</evidence>
<dbReference type="Proteomes" id="UP000076852">
    <property type="component" value="Chromosome 1"/>
</dbReference>
<reference evidence="1 2" key="1">
    <citation type="journal article" date="2016" name="Gene">
        <title>PacBio SMRT assembly of a complex multi-replicon genome reveals chlorocatechol degradative operon in a region of genome plasticity.</title>
        <authorList>
            <person name="Ricker N."/>
            <person name="Shen S.Y."/>
            <person name="Goordial J."/>
            <person name="Jin S."/>
            <person name="Fulthorpe R.R."/>
        </authorList>
    </citation>
    <scope>NUCLEOTIDE SEQUENCE [LARGE SCALE GENOMIC DNA]</scope>
    <source>
        <strain evidence="1 2">OLGA172</strain>
    </source>
</reference>
<gene>
    <name evidence="1" type="ORF">AYM40_07000</name>
</gene>
<organism evidence="1 2">
    <name type="scientific">Paraburkholderia phytofirmans OLGA172</name>
    <dbReference type="NCBI Taxonomy" id="1417228"/>
    <lineage>
        <taxon>Bacteria</taxon>
        <taxon>Pseudomonadati</taxon>
        <taxon>Pseudomonadota</taxon>
        <taxon>Betaproteobacteria</taxon>
        <taxon>Burkholderiales</taxon>
        <taxon>Burkholderiaceae</taxon>
        <taxon>Paraburkholderia</taxon>
    </lineage>
</organism>
<dbReference type="EMBL" id="CP014578">
    <property type="protein sequence ID" value="ANB74589.1"/>
    <property type="molecule type" value="Genomic_DNA"/>
</dbReference>
<dbReference type="SMART" id="SM00135">
    <property type="entry name" value="LY"/>
    <property type="match status" value="6"/>
</dbReference>
<dbReference type="KEGG" id="buz:AYM40_07000"/>
<dbReference type="AlphaFoldDB" id="A0A160FP64"/>
<dbReference type="PROSITE" id="PS51120">
    <property type="entry name" value="LDLRB"/>
    <property type="match status" value="1"/>
</dbReference>
<dbReference type="InterPro" id="IPR000033">
    <property type="entry name" value="LDLR_classB_rpt"/>
</dbReference>
<evidence type="ECO:0000313" key="2">
    <source>
        <dbReference type="Proteomes" id="UP000076852"/>
    </source>
</evidence>
<proteinExistence type="predicted"/>
<dbReference type="Gene3D" id="2.120.10.30">
    <property type="entry name" value="TolB, C-terminal domain"/>
    <property type="match status" value="2"/>
</dbReference>
<dbReference type="SUPFAM" id="SSF63825">
    <property type="entry name" value="YWTD domain"/>
    <property type="match status" value="2"/>
</dbReference>
<dbReference type="PANTHER" id="PTHR46513">
    <property type="entry name" value="VITELLOGENIN RECEPTOR-LIKE PROTEIN-RELATED-RELATED"/>
    <property type="match status" value="1"/>
</dbReference>
<accession>A0A160FP64</accession>